<dbReference type="RefSeq" id="WP_145784711.1">
    <property type="nucleotide sequence ID" value="NZ_VIWZ01000001.1"/>
</dbReference>
<protein>
    <submittedName>
        <fullName evidence="1">Uncharacterized protein</fullName>
    </submittedName>
</protein>
<dbReference type="Proteomes" id="UP000317685">
    <property type="component" value="Unassembled WGS sequence"/>
</dbReference>
<dbReference type="GeneID" id="300130529"/>
<organism evidence="1 2">
    <name type="scientific">Micromonospora taraxaci</name>
    <dbReference type="NCBI Taxonomy" id="1316803"/>
    <lineage>
        <taxon>Bacteria</taxon>
        <taxon>Bacillati</taxon>
        <taxon>Actinomycetota</taxon>
        <taxon>Actinomycetes</taxon>
        <taxon>Micromonosporales</taxon>
        <taxon>Micromonosporaceae</taxon>
        <taxon>Micromonospora</taxon>
    </lineage>
</organism>
<dbReference type="OrthoDB" id="3526086at2"/>
<evidence type="ECO:0000313" key="2">
    <source>
        <dbReference type="Proteomes" id="UP000317685"/>
    </source>
</evidence>
<gene>
    <name evidence="1" type="ORF">FHU34_115068</name>
</gene>
<name>A0A561W777_9ACTN</name>
<accession>A0A561W777</accession>
<dbReference type="EMBL" id="VIWZ01000001">
    <property type="protein sequence ID" value="TWG19684.1"/>
    <property type="molecule type" value="Genomic_DNA"/>
</dbReference>
<comment type="caution">
    <text evidence="1">The sequence shown here is derived from an EMBL/GenBank/DDBJ whole genome shotgun (WGS) entry which is preliminary data.</text>
</comment>
<proteinExistence type="predicted"/>
<dbReference type="AlphaFoldDB" id="A0A561W777"/>
<keyword evidence="2" id="KW-1185">Reference proteome</keyword>
<evidence type="ECO:0000313" key="1">
    <source>
        <dbReference type="EMBL" id="TWG19684.1"/>
    </source>
</evidence>
<sequence>MGGEWTVVSEDEALARLGAEREVVRGDAVTFARGADGTVVVIVDAGDRPHGNAVAGERAMVLHEPFPDGVLDWLSPPGWSHPPLSAWVRLAEGCLELGEASESFSAFGSNGLRCELTWDTKLPPELLERARPVAATQAPGIEWLAHLPTDPGAGLRDFLTGWYADVPASVPFPPPAVRIPPALQAFYDLAAGRVDVLGQQNAIYPPDQLEIGGVDGDRIVIGAENQGVWTILVDRDDPDPVVYYRGSGDGRMVAEREPLGAYLLLFSLVEAAVTSPVNGHTVLDDEQLERFTRHLVPVPLRPLAVPVDPTYLHVAPGLVALTAGTPGDDTHVFVGARHRASLRVARDWAPDWSTFNG</sequence>
<reference evidence="1 2" key="1">
    <citation type="submission" date="2019-06" db="EMBL/GenBank/DDBJ databases">
        <title>Sequencing the genomes of 1000 actinobacteria strains.</title>
        <authorList>
            <person name="Klenk H.-P."/>
        </authorList>
    </citation>
    <scope>NUCLEOTIDE SEQUENCE [LARGE SCALE GENOMIC DNA]</scope>
    <source>
        <strain evidence="1 2">DSM 45885</strain>
    </source>
</reference>